<dbReference type="EMBL" id="CM009299">
    <property type="protein sequence ID" value="KAI9387374.1"/>
    <property type="molecule type" value="Genomic_DNA"/>
</dbReference>
<sequence length="732" mass="82138">MNKNGGEQPPQLILYYIYVYTKMVKLISQLHKNICKKPFYFGWINHSCATHQLPLDYPPQAHVHHQNMPLPPILHNFFYSLCDNINTLMEMHAYLVVQGLTRDLSCSTKLVSLYGSFGRLDLARLVFDTIPHPDFLSWKVIIRWYFLNSEFRDIVGFYNRMRVCLKECDNVVFSHVLKACSESRNFDEGRKVHCQIVKFGNPDSFVFTGLVDMYAKCGEIECSRSVFDENLDRNVFSWSSMIAGYVQNNLAQDGLVLFNRMREELIEANQITLGILVHACKKLGALHQGKWLHGYLIKCGIELGSYLVTALLDLYAKCGVVRDARSVFDELHGIDIVSWTAMIVGYTQNGCPEEALKLFLQKEQVAVLPNDVTIASVFSSCSQLLNLNLGRSIHGLSIKLGSRDSIVTNSLVDFYAKCQMNRDARYVFETISDRDVVAWNSIISAFSQNGSAYEALELFHQMRMGSVLPDAVTLVSVLSACASLNALQVGSSFHAYAVKRGLLSSNVYVGTALLTFYAKCGDAESARVIFDGMDQKSTVTWSAMISGYGIQGNGRGSLSIFGDMLKAELKPNEEIFTSILSACSHTGMIGEGWRLFTMICQDYNLVPSTKHYTCMVDLLARAGRLKEALDFIQKMPVKPDVSLFGAFLHGCGLHSRFDLGELAIKRMLELHPGEACYYVLMCNLYASDASWSKVKQVRELMKQRGLMKTPGCSLMEMDVDHDFSFSRAASLA</sequence>
<reference evidence="1 2" key="1">
    <citation type="journal article" date="2006" name="Science">
        <title>The genome of black cottonwood, Populus trichocarpa (Torr. &amp; Gray).</title>
        <authorList>
            <person name="Tuskan G.A."/>
            <person name="Difazio S."/>
            <person name="Jansson S."/>
            <person name="Bohlmann J."/>
            <person name="Grigoriev I."/>
            <person name="Hellsten U."/>
            <person name="Putnam N."/>
            <person name="Ralph S."/>
            <person name="Rombauts S."/>
            <person name="Salamov A."/>
            <person name="Schein J."/>
            <person name="Sterck L."/>
            <person name="Aerts A."/>
            <person name="Bhalerao R.R."/>
            <person name="Bhalerao R.P."/>
            <person name="Blaudez D."/>
            <person name="Boerjan W."/>
            <person name="Brun A."/>
            <person name="Brunner A."/>
            <person name="Busov V."/>
            <person name="Campbell M."/>
            <person name="Carlson J."/>
            <person name="Chalot M."/>
            <person name="Chapman J."/>
            <person name="Chen G.L."/>
            <person name="Cooper D."/>
            <person name="Coutinho P.M."/>
            <person name="Couturier J."/>
            <person name="Covert S."/>
            <person name="Cronk Q."/>
            <person name="Cunningham R."/>
            <person name="Davis J."/>
            <person name="Degroeve S."/>
            <person name="Dejardin A."/>
            <person name="Depamphilis C."/>
            <person name="Detter J."/>
            <person name="Dirks B."/>
            <person name="Dubchak I."/>
            <person name="Duplessis S."/>
            <person name="Ehlting J."/>
            <person name="Ellis B."/>
            <person name="Gendler K."/>
            <person name="Goodstein D."/>
            <person name="Gribskov M."/>
            <person name="Grimwood J."/>
            <person name="Groover A."/>
            <person name="Gunter L."/>
            <person name="Hamberger B."/>
            <person name="Heinze B."/>
            <person name="Helariutta Y."/>
            <person name="Henrissat B."/>
            <person name="Holligan D."/>
            <person name="Holt R."/>
            <person name="Huang W."/>
            <person name="Islam-Faridi N."/>
            <person name="Jones S."/>
            <person name="Jones-Rhoades M."/>
            <person name="Jorgensen R."/>
            <person name="Joshi C."/>
            <person name="Kangasjarvi J."/>
            <person name="Karlsson J."/>
            <person name="Kelleher C."/>
            <person name="Kirkpatrick R."/>
            <person name="Kirst M."/>
            <person name="Kohler A."/>
            <person name="Kalluri U."/>
            <person name="Larimer F."/>
            <person name="Leebens-Mack J."/>
            <person name="Leple J.C."/>
            <person name="Locascio P."/>
            <person name="Lou Y."/>
            <person name="Lucas S."/>
            <person name="Martin F."/>
            <person name="Montanini B."/>
            <person name="Napoli C."/>
            <person name="Nelson D.R."/>
            <person name="Nelson C."/>
            <person name="Nieminen K."/>
            <person name="Nilsson O."/>
            <person name="Pereda V."/>
            <person name="Peter G."/>
            <person name="Philippe R."/>
            <person name="Pilate G."/>
            <person name="Poliakov A."/>
            <person name="Razumovskaya J."/>
            <person name="Richardson P."/>
            <person name="Rinaldi C."/>
            <person name="Ritland K."/>
            <person name="Rouze P."/>
            <person name="Ryaboy D."/>
            <person name="Schmutz J."/>
            <person name="Schrader J."/>
            <person name="Segerman B."/>
            <person name="Shin H."/>
            <person name="Siddiqui A."/>
            <person name="Sterky F."/>
            <person name="Terry A."/>
            <person name="Tsai C.J."/>
            <person name="Uberbacher E."/>
            <person name="Unneberg P."/>
            <person name="Vahala J."/>
            <person name="Wall K."/>
            <person name="Wessler S."/>
            <person name="Yang G."/>
            <person name="Yin T."/>
            <person name="Douglas C."/>
            <person name="Marra M."/>
            <person name="Sandberg G."/>
            <person name="Van de Peer Y."/>
            <person name="Rokhsar D."/>
        </authorList>
    </citation>
    <scope>NUCLEOTIDE SEQUENCE [LARGE SCALE GENOMIC DNA]</scope>
    <source>
        <strain evidence="2">cv. Nisqually</strain>
    </source>
</reference>
<evidence type="ECO:0000313" key="2">
    <source>
        <dbReference type="Proteomes" id="UP000006729"/>
    </source>
</evidence>
<comment type="caution">
    <text evidence="1">The sequence shown here is derived from an EMBL/GenBank/DDBJ whole genome shotgun (WGS) entry which is preliminary data.</text>
</comment>
<dbReference type="Proteomes" id="UP000006729">
    <property type="component" value="Chromosome 10"/>
</dbReference>
<protein>
    <submittedName>
        <fullName evidence="1">Uncharacterized protein</fullName>
    </submittedName>
</protein>
<keyword evidence="2" id="KW-1185">Reference proteome</keyword>
<evidence type="ECO:0000313" key="1">
    <source>
        <dbReference type="EMBL" id="KAI9387374.1"/>
    </source>
</evidence>
<proteinExistence type="predicted"/>
<gene>
    <name evidence="1" type="ORF">POPTR_010G161800v4</name>
</gene>
<name>A0ACC0SDV1_POPTR</name>
<accession>A0ACC0SDV1</accession>
<organism evidence="1 2">
    <name type="scientific">Populus trichocarpa</name>
    <name type="common">Western balsam poplar</name>
    <name type="synonym">Populus balsamifera subsp. trichocarpa</name>
    <dbReference type="NCBI Taxonomy" id="3694"/>
    <lineage>
        <taxon>Eukaryota</taxon>
        <taxon>Viridiplantae</taxon>
        <taxon>Streptophyta</taxon>
        <taxon>Embryophyta</taxon>
        <taxon>Tracheophyta</taxon>
        <taxon>Spermatophyta</taxon>
        <taxon>Magnoliopsida</taxon>
        <taxon>eudicotyledons</taxon>
        <taxon>Gunneridae</taxon>
        <taxon>Pentapetalae</taxon>
        <taxon>rosids</taxon>
        <taxon>fabids</taxon>
        <taxon>Malpighiales</taxon>
        <taxon>Salicaceae</taxon>
        <taxon>Saliceae</taxon>
        <taxon>Populus</taxon>
    </lineage>
</organism>